<dbReference type="AlphaFoldDB" id="A0A915EXX0"/>
<keyword evidence="5 10" id="KW-0812">Transmembrane</keyword>
<organism evidence="11 12">
    <name type="scientific">Echinococcus canadensis</name>
    <dbReference type="NCBI Taxonomy" id="519352"/>
    <lineage>
        <taxon>Eukaryota</taxon>
        <taxon>Metazoa</taxon>
        <taxon>Spiralia</taxon>
        <taxon>Lophotrochozoa</taxon>
        <taxon>Platyhelminthes</taxon>
        <taxon>Cestoda</taxon>
        <taxon>Eucestoda</taxon>
        <taxon>Cyclophyllidea</taxon>
        <taxon>Taeniidae</taxon>
        <taxon>Echinococcus</taxon>
        <taxon>Echinococcus canadensis group</taxon>
    </lineage>
</organism>
<sequence>MRIRHFKLAPYTFYTLFTLLTVSLLLHILPSRPRMRPIVWFTRTQPAPTPSAQIVWPMKLGNSRQPYELQLDAIISSDSAVANLATVESNLVLGRNASSTTLTYADLVKIPDDHWLRPHHPNVYFAYPQAFNLTQIYDNLLQQKPIPQLPVNGYMFRYLVISRDVCHPDNPASQMLDLVVVVRSSVANFKRRQEFRKLYSPFTNRSANINTHLRIGLVFSMGVPRSQQNNLFMRGGKVLSLTSSGGAQLNAEGLRATAASFEAEQAKYNDLVVGDYEDTYYNLTMKTIYSFQWAAAFCRNSRPTLLFIDDDLPISMTKFANTISKLPPETRANLYHGKVLFNITVRRFVPRGFNKWSVEKQEVPWTVYPTYTCGAFLLLGFPQLERLAIGMLFTQAFPLEDAYTGVVAARMGLRPGSMYDLVRPEHILTKRPHNLECVCNLAQCSCSPFSPSVLLVLKISKSASILKGSILRRIKDGTMEFAV</sequence>
<dbReference type="Proteomes" id="UP000887562">
    <property type="component" value="Unplaced"/>
</dbReference>
<keyword evidence="3 10" id="KW-0328">Glycosyltransferase</keyword>
<evidence type="ECO:0000256" key="3">
    <source>
        <dbReference type="ARBA" id="ARBA00022676"/>
    </source>
</evidence>
<accession>A0A915EXX0</accession>
<evidence type="ECO:0000256" key="1">
    <source>
        <dbReference type="ARBA" id="ARBA00004323"/>
    </source>
</evidence>
<evidence type="ECO:0000256" key="9">
    <source>
        <dbReference type="ARBA" id="ARBA00023136"/>
    </source>
</evidence>
<evidence type="ECO:0000256" key="6">
    <source>
        <dbReference type="ARBA" id="ARBA00022968"/>
    </source>
</evidence>
<evidence type="ECO:0000256" key="8">
    <source>
        <dbReference type="ARBA" id="ARBA00023034"/>
    </source>
</evidence>
<evidence type="ECO:0000313" key="11">
    <source>
        <dbReference type="Proteomes" id="UP000887562"/>
    </source>
</evidence>
<keyword evidence="11" id="KW-1185">Reference proteome</keyword>
<dbReference type="GO" id="GO:0016758">
    <property type="term" value="F:hexosyltransferase activity"/>
    <property type="evidence" value="ECO:0007669"/>
    <property type="project" value="InterPro"/>
</dbReference>
<dbReference type="EC" id="2.4.1.-" evidence="10"/>
<evidence type="ECO:0000256" key="7">
    <source>
        <dbReference type="ARBA" id="ARBA00022989"/>
    </source>
</evidence>
<comment type="similarity">
    <text evidence="2 10">Belongs to the glycosyltransferase 31 family.</text>
</comment>
<keyword evidence="6 10" id="KW-0735">Signal-anchor</keyword>
<dbReference type="InterPro" id="IPR002659">
    <property type="entry name" value="Glyco_trans_31"/>
</dbReference>
<dbReference type="GO" id="GO:0006493">
    <property type="term" value="P:protein O-linked glycosylation"/>
    <property type="evidence" value="ECO:0007669"/>
    <property type="project" value="TreeGrafter"/>
</dbReference>
<comment type="subcellular location">
    <subcellularLocation>
        <location evidence="1 10">Golgi apparatus membrane</location>
        <topology evidence="1 10">Single-pass type II membrane protein</topology>
    </subcellularLocation>
</comment>
<dbReference type="Pfam" id="PF01762">
    <property type="entry name" value="Galactosyl_T"/>
    <property type="match status" value="1"/>
</dbReference>
<reference evidence="12" key="1">
    <citation type="submission" date="2022-11" db="UniProtKB">
        <authorList>
            <consortium name="WormBaseParasite"/>
        </authorList>
    </citation>
    <scope>IDENTIFICATION</scope>
</reference>
<protein>
    <recommendedName>
        <fullName evidence="10">Hexosyltransferase</fullName>
        <ecNumber evidence="10">2.4.1.-</ecNumber>
    </recommendedName>
</protein>
<keyword evidence="8 10" id="KW-0333">Golgi apparatus</keyword>
<keyword evidence="9 10" id="KW-0472">Membrane</keyword>
<evidence type="ECO:0000256" key="5">
    <source>
        <dbReference type="ARBA" id="ARBA00022692"/>
    </source>
</evidence>
<keyword evidence="7 10" id="KW-1133">Transmembrane helix</keyword>
<feature type="transmembrane region" description="Helical" evidence="10">
    <location>
        <begin position="12"/>
        <end position="29"/>
    </location>
</feature>
<evidence type="ECO:0000313" key="12">
    <source>
        <dbReference type="WBParaSite" id="maker-E.canG7_contigs_1882-snap-gene-0.30-mRNA-1"/>
    </source>
</evidence>
<name>A0A915EXX0_9CEST</name>
<evidence type="ECO:0000256" key="10">
    <source>
        <dbReference type="RuleBase" id="RU363063"/>
    </source>
</evidence>
<dbReference type="GO" id="GO:0000139">
    <property type="term" value="C:Golgi membrane"/>
    <property type="evidence" value="ECO:0007669"/>
    <property type="project" value="UniProtKB-SubCell"/>
</dbReference>
<evidence type="ECO:0000256" key="2">
    <source>
        <dbReference type="ARBA" id="ARBA00008661"/>
    </source>
</evidence>
<keyword evidence="4" id="KW-0808">Transferase</keyword>
<evidence type="ECO:0000256" key="4">
    <source>
        <dbReference type="ARBA" id="ARBA00022679"/>
    </source>
</evidence>
<dbReference type="PANTHER" id="PTHR11214">
    <property type="entry name" value="BETA-1,3-N-ACETYLGLUCOSAMINYLTRANSFERASE"/>
    <property type="match status" value="1"/>
</dbReference>
<dbReference type="WBParaSite" id="maker-E.canG7_contigs_1882-snap-gene-0.30-mRNA-1">
    <property type="protein sequence ID" value="maker-E.canG7_contigs_1882-snap-gene-0.30-mRNA-1"/>
    <property type="gene ID" value="EcG7_04484"/>
</dbReference>
<proteinExistence type="inferred from homology"/>
<dbReference type="PANTHER" id="PTHR11214:SF376">
    <property type="entry name" value="HEXOSYLTRANSFERASE"/>
    <property type="match status" value="1"/>
</dbReference>